<dbReference type="AlphaFoldDB" id="A0A1S2YE18"/>
<reference evidence="3" key="2">
    <citation type="submission" date="2025-08" db="UniProtKB">
        <authorList>
            <consortium name="RefSeq"/>
        </authorList>
    </citation>
    <scope>IDENTIFICATION</scope>
    <source>
        <tissue evidence="3">Etiolated seedlings</tissue>
    </source>
</reference>
<accession>A0A1S2YE18</accession>
<dbReference type="GeneID" id="101499082"/>
<protein>
    <submittedName>
        <fullName evidence="3">Uncharacterized protein LOC101499082</fullName>
    </submittedName>
</protein>
<reference evidence="2" key="1">
    <citation type="journal article" date="2013" name="Nat. Biotechnol.">
        <title>Draft genome sequence of chickpea (Cicer arietinum) provides a resource for trait improvement.</title>
        <authorList>
            <person name="Varshney R.K."/>
            <person name="Song C."/>
            <person name="Saxena R.K."/>
            <person name="Azam S."/>
            <person name="Yu S."/>
            <person name="Sharpe A.G."/>
            <person name="Cannon S."/>
            <person name="Baek J."/>
            <person name="Rosen B.D."/>
            <person name="Tar'an B."/>
            <person name="Millan T."/>
            <person name="Zhang X."/>
            <person name="Ramsay L.D."/>
            <person name="Iwata A."/>
            <person name="Wang Y."/>
            <person name="Nelson W."/>
            <person name="Farmer A.D."/>
            <person name="Gaur P.M."/>
            <person name="Soderlund C."/>
            <person name="Penmetsa R.V."/>
            <person name="Xu C."/>
            <person name="Bharti A.K."/>
            <person name="He W."/>
            <person name="Winter P."/>
            <person name="Zhao S."/>
            <person name="Hane J.K."/>
            <person name="Carrasquilla-Garcia N."/>
            <person name="Condie J.A."/>
            <person name="Upadhyaya H.D."/>
            <person name="Luo M.C."/>
            <person name="Thudi M."/>
            <person name="Gowda C.L."/>
            <person name="Singh N.P."/>
            <person name="Lichtenzveig J."/>
            <person name="Gali K.K."/>
            <person name="Rubio J."/>
            <person name="Nadarajan N."/>
            <person name="Dolezel J."/>
            <person name="Bansal K.C."/>
            <person name="Xu X."/>
            <person name="Edwards D."/>
            <person name="Zhang G."/>
            <person name="Kahl G."/>
            <person name="Gil J."/>
            <person name="Singh K.B."/>
            <person name="Datta S.K."/>
            <person name="Jackson S.A."/>
            <person name="Wang J."/>
            <person name="Cook D.R."/>
        </authorList>
    </citation>
    <scope>NUCLEOTIDE SEQUENCE [LARGE SCALE GENOMIC DNA]</scope>
    <source>
        <strain evidence="2">cv. CDC Frontier</strain>
    </source>
</reference>
<dbReference type="KEGG" id="cam:101499082"/>
<dbReference type="STRING" id="3827.A0A1S2YE18"/>
<dbReference type="eggNOG" id="KOG3387">
    <property type="taxonomic scope" value="Eukaryota"/>
</dbReference>
<dbReference type="PaxDb" id="3827-XP_004503447.1"/>
<dbReference type="Pfam" id="PF01248">
    <property type="entry name" value="Ribosomal_L7Ae"/>
    <property type="match status" value="1"/>
</dbReference>
<sequence length="213" mass="23405">MGSRSSAKTPKKIGNNSNSTPASLEINCYEGESLTNLLQSILRGIESARHLDGSSLPEKIWIKQQFAIGVNEVTRVLERMKPCAELERSAQLLPSITNNHKSPSVKLQAVLVASDCNPRWLTKHLQSLASSRSVPLIFVKDNKEGSLRLGELVKLKTAIAIGIKVKGNAINKYVDDIIQADRYRLQPDGPNSGGIFDNFQDTDKKRNGVTNIV</sequence>
<keyword evidence="2" id="KW-1185">Reference proteome</keyword>
<evidence type="ECO:0000259" key="1">
    <source>
        <dbReference type="Pfam" id="PF01248"/>
    </source>
</evidence>
<dbReference type="Proteomes" id="UP000087171">
    <property type="component" value="Chromosome Ca6"/>
</dbReference>
<feature type="domain" description="Ribosomal protein eL8/eL30/eS12/Gadd45" evidence="1">
    <location>
        <begin position="106"/>
        <end position="169"/>
    </location>
</feature>
<evidence type="ECO:0000313" key="2">
    <source>
        <dbReference type="Proteomes" id="UP000087171"/>
    </source>
</evidence>
<evidence type="ECO:0000313" key="3">
    <source>
        <dbReference type="RefSeq" id="XP_004503447.1"/>
    </source>
</evidence>
<proteinExistence type="predicted"/>
<dbReference type="OrthoDB" id="20109at2759"/>
<organism evidence="2 3">
    <name type="scientific">Cicer arietinum</name>
    <name type="common">Chickpea</name>
    <name type="synonym">Garbanzo</name>
    <dbReference type="NCBI Taxonomy" id="3827"/>
    <lineage>
        <taxon>Eukaryota</taxon>
        <taxon>Viridiplantae</taxon>
        <taxon>Streptophyta</taxon>
        <taxon>Embryophyta</taxon>
        <taxon>Tracheophyta</taxon>
        <taxon>Spermatophyta</taxon>
        <taxon>Magnoliopsida</taxon>
        <taxon>eudicotyledons</taxon>
        <taxon>Gunneridae</taxon>
        <taxon>Pentapetalae</taxon>
        <taxon>rosids</taxon>
        <taxon>fabids</taxon>
        <taxon>Fabales</taxon>
        <taxon>Fabaceae</taxon>
        <taxon>Papilionoideae</taxon>
        <taxon>50 kb inversion clade</taxon>
        <taxon>NPAAA clade</taxon>
        <taxon>Hologalegina</taxon>
        <taxon>IRL clade</taxon>
        <taxon>Cicereae</taxon>
        <taxon>Cicer</taxon>
    </lineage>
</organism>
<dbReference type="SUPFAM" id="SSF55315">
    <property type="entry name" value="L30e-like"/>
    <property type="match status" value="1"/>
</dbReference>
<name>A0A1S2YE18_CICAR</name>
<dbReference type="InterPro" id="IPR004038">
    <property type="entry name" value="Ribosomal_eL8/eL30/eS12/Gad45"/>
</dbReference>
<dbReference type="PANTHER" id="PTHR47903:SF2">
    <property type="entry name" value="OS07G0636400 PROTEIN"/>
    <property type="match status" value="1"/>
</dbReference>
<dbReference type="InterPro" id="IPR029064">
    <property type="entry name" value="Ribosomal_eL30-like_sf"/>
</dbReference>
<gene>
    <name evidence="3" type="primary">LOC101499082</name>
</gene>
<dbReference type="RefSeq" id="XP_004503447.1">
    <property type="nucleotide sequence ID" value="XM_004503390.3"/>
</dbReference>
<dbReference type="Gene3D" id="3.30.1330.30">
    <property type="match status" value="1"/>
</dbReference>
<dbReference type="PANTHER" id="PTHR47903">
    <property type="entry name" value="OS07G0636400 PROTEIN"/>
    <property type="match status" value="1"/>
</dbReference>